<dbReference type="EMBL" id="QOKY01000128">
    <property type="protein sequence ID" value="RMZ57249.1"/>
    <property type="molecule type" value="Genomic_DNA"/>
</dbReference>
<dbReference type="InterPro" id="IPR052419">
    <property type="entry name" value="5_3-deoxyribonucleotidase-like"/>
</dbReference>
<proteinExistence type="predicted"/>
<feature type="active site" description="Nucleophile" evidence="1">
    <location>
        <position position="96"/>
    </location>
</feature>
<reference evidence="3" key="4">
    <citation type="submission" date="2018-11" db="EMBL/GenBank/DDBJ databases">
        <title>Characterization of plant carbon substrate utilization by Auxenochlorella protothecoides.</title>
        <authorList>
            <person name="Vogler B.W."/>
            <person name="Starkenburg S.R."/>
            <person name="Sudasinghe N."/>
            <person name="Schambach J.Y."/>
            <person name="Rollin J.A."/>
            <person name="Pattathil S."/>
            <person name="Barry A.N."/>
        </authorList>
    </citation>
    <scope>NUCLEOTIDE SEQUENCE [LARGE SCALE GENOMIC DNA]</scope>
    <source>
        <strain evidence="3">UTEX 25</strain>
    </source>
</reference>
<evidence type="ECO:0000313" key="2">
    <source>
        <dbReference type="EMBL" id="KFM25662.1"/>
    </source>
</evidence>
<dbReference type="Proteomes" id="UP000028924">
    <property type="component" value="Unassembled WGS sequence"/>
</dbReference>
<dbReference type="InterPro" id="IPR036412">
    <property type="entry name" value="HAD-like_sf"/>
</dbReference>
<evidence type="ECO:0000313" key="4">
    <source>
        <dbReference type="Proteomes" id="UP000028924"/>
    </source>
</evidence>
<dbReference type="GeneID" id="23613895"/>
<feature type="active site" description="Proton donor" evidence="1">
    <location>
        <position position="98"/>
    </location>
</feature>
<sequence>MAGLDRGGHLTGTTRVSLNHRAFGVHRPPHVRPLALHAKAESHTEGVRPRLQQRADLCERQLSSLDVSTTGTGEPGLGGNILPHARPRRRLKVAVDVDEGRFLHSLNQFCLEEHGREYQVSDYFLYDFAKVWKCSQEASNVMVHNFFKSHHFSAGIQPIPGALESLKRLQPFAELVVVTSRQHVIQEPTLDWVETHFPQVFSSVHFGNHYALEGASLSKVEMCRGAGAQVLVDDNPRYAEECAEEGLHVLLFDWEGGYPWASTPAGPSHPRITRVHDWAGVERELHALSRRLAQEE</sequence>
<dbReference type="EMBL" id="KL662122">
    <property type="protein sequence ID" value="KFM25662.1"/>
    <property type="molecule type" value="Genomic_DNA"/>
</dbReference>
<dbReference type="eggNOG" id="ENOG502QUSF">
    <property type="taxonomic scope" value="Eukaryota"/>
</dbReference>
<reference evidence="2 4" key="1">
    <citation type="journal article" date="2014" name="BMC Genomics">
        <title>Oil accumulation mechanisms of the oleaginous microalga Chlorella protothecoides revealed through its genome, transcriptomes, and proteomes.</title>
        <authorList>
            <person name="Gao C."/>
            <person name="Wang Y."/>
            <person name="Shen Y."/>
            <person name="Yan D."/>
            <person name="He X."/>
            <person name="Dai J."/>
            <person name="Wu Q."/>
        </authorList>
    </citation>
    <scope>NUCLEOTIDE SEQUENCE [LARGE SCALE GENOMIC DNA]</scope>
    <source>
        <strain evidence="2 4">0710</strain>
    </source>
</reference>
<dbReference type="GO" id="GO:0009264">
    <property type="term" value="P:deoxyribonucleotide catabolic process"/>
    <property type="evidence" value="ECO:0007669"/>
    <property type="project" value="InterPro"/>
</dbReference>
<dbReference type="Pfam" id="PF06941">
    <property type="entry name" value="NT5C"/>
    <property type="match status" value="1"/>
</dbReference>
<dbReference type="OrthoDB" id="10248475at2759"/>
<dbReference type="STRING" id="3075.A0A087SIV8"/>
<dbReference type="RefSeq" id="XP_011398558.1">
    <property type="nucleotide sequence ID" value="XM_011400256.1"/>
</dbReference>
<dbReference type="Proteomes" id="UP000279271">
    <property type="component" value="Unassembled WGS sequence"/>
</dbReference>
<dbReference type="SUPFAM" id="SSF56784">
    <property type="entry name" value="HAD-like"/>
    <property type="match status" value="1"/>
</dbReference>
<keyword evidence="4" id="KW-1185">Reference proteome</keyword>
<dbReference type="Gene3D" id="3.40.50.1000">
    <property type="entry name" value="HAD superfamily/HAD-like"/>
    <property type="match status" value="1"/>
</dbReference>
<organism evidence="2 4">
    <name type="scientific">Auxenochlorella protothecoides</name>
    <name type="common">Green microalga</name>
    <name type="synonym">Chlorella protothecoides</name>
    <dbReference type="NCBI Taxonomy" id="3075"/>
    <lineage>
        <taxon>Eukaryota</taxon>
        <taxon>Viridiplantae</taxon>
        <taxon>Chlorophyta</taxon>
        <taxon>core chlorophytes</taxon>
        <taxon>Trebouxiophyceae</taxon>
        <taxon>Chlorellales</taxon>
        <taxon>Chlorellaceae</taxon>
        <taxon>Auxenochlorella</taxon>
    </lineage>
</organism>
<dbReference type="PANTHER" id="PTHR35134:SF2">
    <property type="entry name" value="NUCLEOTIDASE YQFW-RELATED"/>
    <property type="match status" value="1"/>
</dbReference>
<name>A0A087SIV8_AUXPR</name>
<dbReference type="AlphaFoldDB" id="A0A087SIV8"/>
<evidence type="ECO:0000313" key="5">
    <source>
        <dbReference type="Proteomes" id="UP000279271"/>
    </source>
</evidence>
<dbReference type="KEGG" id="apro:F751_2504"/>
<dbReference type="PANTHER" id="PTHR35134">
    <property type="entry name" value="NUCLEOTIDASE YQFW-RELATED"/>
    <property type="match status" value="1"/>
</dbReference>
<reference evidence="3" key="3">
    <citation type="submission" date="2018-10" db="EMBL/GenBank/DDBJ databases">
        <authorList>
            <person name="Hovde B."/>
            <person name="Zhang X."/>
        </authorList>
    </citation>
    <scope>NUCLEOTIDE SEQUENCE [LARGE SCALE GENOMIC DNA]</scope>
    <source>
        <strain evidence="3">UTEX 25</strain>
    </source>
</reference>
<evidence type="ECO:0000313" key="3">
    <source>
        <dbReference type="EMBL" id="RMZ57249.1"/>
    </source>
</evidence>
<dbReference type="InterPro" id="IPR023214">
    <property type="entry name" value="HAD_sf"/>
</dbReference>
<protein>
    <submittedName>
        <fullName evidence="2">Uncharacterized protein</fullName>
    </submittedName>
</protein>
<accession>A0A087SIV8</accession>
<dbReference type="GO" id="GO:0008253">
    <property type="term" value="F:5'-nucleotidase activity"/>
    <property type="evidence" value="ECO:0007669"/>
    <property type="project" value="InterPro"/>
</dbReference>
<evidence type="ECO:0000256" key="1">
    <source>
        <dbReference type="PIRSR" id="PIRSR610708-1"/>
    </source>
</evidence>
<gene>
    <name evidence="3" type="ORF">APUTEX25_004083</name>
    <name evidence="2" type="ORF">F751_2504</name>
</gene>
<reference evidence="5" key="2">
    <citation type="journal article" date="2018" name="Algal Res.">
        <title>Characterization of plant carbon substrate utilization by Auxenochlorella protothecoides.</title>
        <authorList>
            <person name="Vogler B.W."/>
            <person name="Starkenburg S.R."/>
            <person name="Sudasinghe N."/>
            <person name="Schambach J.Y."/>
            <person name="Rollin J.A."/>
            <person name="Pattathil S."/>
            <person name="Barry A.N."/>
        </authorList>
    </citation>
    <scope>NUCLEOTIDE SEQUENCE [LARGE SCALE GENOMIC DNA]</scope>
    <source>
        <strain evidence="5">UTEX 25</strain>
    </source>
</reference>
<dbReference type="InterPro" id="IPR010708">
    <property type="entry name" value="5'(3')-deoxyribonucleotidase"/>
</dbReference>